<dbReference type="PRINTS" id="PR00927">
    <property type="entry name" value="ADPTRNSLCASE"/>
</dbReference>
<feature type="repeat" description="Solcar" evidence="10">
    <location>
        <begin position="204"/>
        <end position="293"/>
    </location>
</feature>
<proteinExistence type="inferred from homology"/>
<keyword evidence="13" id="KW-1185">Reference proteome</keyword>
<evidence type="ECO:0000256" key="2">
    <source>
        <dbReference type="ARBA" id="ARBA00006375"/>
    </source>
</evidence>
<evidence type="ECO:0000256" key="7">
    <source>
        <dbReference type="ARBA" id="ARBA00023128"/>
    </source>
</evidence>
<sequence>MEFWQEFLATSSGQEFVAGGIGGMAGVIAGHPLDTIRIHIQQPKALPMISTSMADISQRINALGGLSAFFKGMGPPLASIAVQNAVAFSTYDHFLRTLWGKTDDPPPYRRVAMAGFGAGLIQTAILTPVELVKIRLQLSTSVPQSRIGPLDVVRSIFRLEGLPGLYRGLGITILRDAPAFALYFSSNEYTLEWLHPGCRKSKENSLLTSFIAGGVAGITSWIICYPPDVIKSRLQAQGAPGSSSKYTGIIDCLRKSIKEEGCTVLWRGLGTAVVRAFIANAALFTARDISLRFMPKERKAASP</sequence>
<dbReference type="Pfam" id="PF00153">
    <property type="entry name" value="Mito_carr"/>
    <property type="match status" value="3"/>
</dbReference>
<dbReference type="InterPro" id="IPR023395">
    <property type="entry name" value="MCP_dom_sf"/>
</dbReference>
<dbReference type="PANTHER" id="PTHR45624">
    <property type="entry name" value="MITOCHONDRIAL BASIC AMINO ACIDS TRANSPORTER-RELATED"/>
    <property type="match status" value="1"/>
</dbReference>
<comment type="catalytic activity">
    <reaction evidence="9">
        <text>ADP(in) + ATP(out) = ADP(out) + ATP(in)</text>
        <dbReference type="Rhea" id="RHEA:34999"/>
        <dbReference type="ChEBI" id="CHEBI:30616"/>
        <dbReference type="ChEBI" id="CHEBI:456216"/>
    </reaction>
    <physiologicalReaction direction="left-to-right" evidence="9">
        <dbReference type="Rhea" id="RHEA:35000"/>
    </physiologicalReaction>
</comment>
<evidence type="ECO:0000256" key="4">
    <source>
        <dbReference type="ARBA" id="ARBA00022692"/>
    </source>
</evidence>
<keyword evidence="3 11" id="KW-0813">Transport</keyword>
<dbReference type="InterPro" id="IPR018108">
    <property type="entry name" value="MCP_transmembrane"/>
</dbReference>
<dbReference type="Proteomes" id="UP000825935">
    <property type="component" value="Chromosome 22"/>
</dbReference>
<dbReference type="OMA" id="VYRESGW"/>
<reference evidence="12" key="1">
    <citation type="submission" date="2021-08" db="EMBL/GenBank/DDBJ databases">
        <title>WGS assembly of Ceratopteris richardii.</title>
        <authorList>
            <person name="Marchant D.B."/>
            <person name="Chen G."/>
            <person name="Jenkins J."/>
            <person name="Shu S."/>
            <person name="Leebens-Mack J."/>
            <person name="Grimwood J."/>
            <person name="Schmutz J."/>
            <person name="Soltis P."/>
            <person name="Soltis D."/>
            <person name="Chen Z.-H."/>
        </authorList>
    </citation>
    <scope>NUCLEOTIDE SEQUENCE</scope>
    <source>
        <strain evidence="12">Whitten #5841</strain>
        <tissue evidence="12">Leaf</tissue>
    </source>
</reference>
<dbReference type="AlphaFoldDB" id="A0A8T2S860"/>
<evidence type="ECO:0000256" key="6">
    <source>
        <dbReference type="ARBA" id="ARBA00022989"/>
    </source>
</evidence>
<evidence type="ECO:0000313" key="13">
    <source>
        <dbReference type="Proteomes" id="UP000825935"/>
    </source>
</evidence>
<dbReference type="Gene3D" id="1.50.40.10">
    <property type="entry name" value="Mitochondrial carrier domain"/>
    <property type="match status" value="1"/>
</dbReference>
<dbReference type="PANTHER" id="PTHR45624:SF10">
    <property type="entry name" value="SLC (SOLUTE CARRIER) HOMOLOG"/>
    <property type="match status" value="1"/>
</dbReference>
<dbReference type="InterPro" id="IPR050567">
    <property type="entry name" value="Mitochondrial_Carrier"/>
</dbReference>
<dbReference type="GO" id="GO:0005471">
    <property type="term" value="F:ATP:ADP antiporter activity"/>
    <property type="evidence" value="ECO:0007669"/>
    <property type="project" value="InterPro"/>
</dbReference>
<evidence type="ECO:0000256" key="1">
    <source>
        <dbReference type="ARBA" id="ARBA00004225"/>
    </source>
</evidence>
<keyword evidence="8 10" id="KW-0472">Membrane</keyword>
<comment type="similarity">
    <text evidence="2 11">Belongs to the mitochondrial carrier (TC 2.A.29) family.</text>
</comment>
<gene>
    <name evidence="12" type="ORF">KP509_22G056400</name>
</gene>
<organism evidence="12 13">
    <name type="scientific">Ceratopteris richardii</name>
    <name type="common">Triangle waterfern</name>
    <dbReference type="NCBI Taxonomy" id="49495"/>
    <lineage>
        <taxon>Eukaryota</taxon>
        <taxon>Viridiplantae</taxon>
        <taxon>Streptophyta</taxon>
        <taxon>Embryophyta</taxon>
        <taxon>Tracheophyta</taxon>
        <taxon>Polypodiopsida</taxon>
        <taxon>Polypodiidae</taxon>
        <taxon>Polypodiales</taxon>
        <taxon>Pteridineae</taxon>
        <taxon>Pteridaceae</taxon>
        <taxon>Parkerioideae</taxon>
        <taxon>Ceratopteris</taxon>
    </lineage>
</organism>
<dbReference type="PROSITE" id="PS50920">
    <property type="entry name" value="SOLCAR"/>
    <property type="match status" value="3"/>
</dbReference>
<dbReference type="GO" id="GO:0140021">
    <property type="term" value="P:mitochondrial ADP transmembrane transport"/>
    <property type="evidence" value="ECO:0007669"/>
    <property type="project" value="InterPro"/>
</dbReference>
<keyword evidence="4 10" id="KW-0812">Transmembrane</keyword>
<keyword evidence="6" id="KW-1133">Transmembrane helix</keyword>
<dbReference type="GO" id="GO:0005743">
    <property type="term" value="C:mitochondrial inner membrane"/>
    <property type="evidence" value="ECO:0007669"/>
    <property type="project" value="InterPro"/>
</dbReference>
<feature type="repeat" description="Solcar" evidence="10">
    <location>
        <begin position="10"/>
        <end position="97"/>
    </location>
</feature>
<dbReference type="InterPro" id="IPR002067">
    <property type="entry name" value="MCP"/>
</dbReference>
<dbReference type="SUPFAM" id="SSF103506">
    <property type="entry name" value="Mitochondrial carrier"/>
    <property type="match status" value="1"/>
</dbReference>
<dbReference type="OrthoDB" id="193856at2759"/>
<comment type="subcellular location">
    <subcellularLocation>
        <location evidence="1">Mitochondrion membrane</location>
        <topology evidence="1">Multi-pass membrane protein</topology>
    </subcellularLocation>
</comment>
<evidence type="ECO:0000256" key="8">
    <source>
        <dbReference type="ARBA" id="ARBA00023136"/>
    </source>
</evidence>
<evidence type="ECO:0000313" key="12">
    <source>
        <dbReference type="EMBL" id="KAH7307381.1"/>
    </source>
</evidence>
<dbReference type="PRINTS" id="PR00926">
    <property type="entry name" value="MITOCARRIER"/>
</dbReference>
<evidence type="ECO:0000256" key="3">
    <source>
        <dbReference type="ARBA" id="ARBA00022448"/>
    </source>
</evidence>
<evidence type="ECO:0000256" key="11">
    <source>
        <dbReference type="RuleBase" id="RU000488"/>
    </source>
</evidence>
<protein>
    <submittedName>
        <fullName evidence="12">Uncharacterized protein</fullName>
    </submittedName>
</protein>
<dbReference type="EMBL" id="CM035427">
    <property type="protein sequence ID" value="KAH7307381.1"/>
    <property type="molecule type" value="Genomic_DNA"/>
</dbReference>
<evidence type="ECO:0000256" key="5">
    <source>
        <dbReference type="ARBA" id="ARBA00022737"/>
    </source>
</evidence>
<feature type="repeat" description="Solcar" evidence="10">
    <location>
        <begin position="106"/>
        <end position="193"/>
    </location>
</feature>
<accession>A0A8T2S860</accession>
<keyword evidence="7" id="KW-0496">Mitochondrion</keyword>
<evidence type="ECO:0000256" key="10">
    <source>
        <dbReference type="PROSITE-ProRule" id="PRU00282"/>
    </source>
</evidence>
<comment type="caution">
    <text evidence="12">The sequence shown here is derived from an EMBL/GenBank/DDBJ whole genome shotgun (WGS) entry which is preliminary data.</text>
</comment>
<evidence type="ECO:0000256" key="9">
    <source>
        <dbReference type="ARBA" id="ARBA00024143"/>
    </source>
</evidence>
<dbReference type="InterPro" id="IPR002113">
    <property type="entry name" value="ADT_euk_type"/>
</dbReference>
<name>A0A8T2S860_CERRI</name>
<keyword evidence="5" id="KW-0677">Repeat</keyword>
<dbReference type="GO" id="GO:1990544">
    <property type="term" value="P:mitochondrial ATP transmembrane transport"/>
    <property type="evidence" value="ECO:0007669"/>
    <property type="project" value="InterPro"/>
</dbReference>